<feature type="transmembrane region" description="Helical" evidence="2">
    <location>
        <begin position="988"/>
        <end position="1012"/>
    </location>
</feature>
<protein>
    <submittedName>
        <fullName evidence="3">HAE1 family hydrophobic/amphiphilic exporter-1</fullName>
    </submittedName>
</protein>
<feature type="region of interest" description="Disordered" evidence="1">
    <location>
        <begin position="1020"/>
        <end position="1041"/>
    </location>
</feature>
<dbReference type="PANTHER" id="PTHR32063">
    <property type="match status" value="1"/>
</dbReference>
<feature type="transmembrane region" description="Helical" evidence="2">
    <location>
        <begin position="533"/>
        <end position="550"/>
    </location>
</feature>
<feature type="transmembrane region" description="Helical" evidence="2">
    <location>
        <begin position="438"/>
        <end position="464"/>
    </location>
</feature>
<evidence type="ECO:0000313" key="4">
    <source>
        <dbReference type="Proteomes" id="UP000517916"/>
    </source>
</evidence>
<dbReference type="Gene3D" id="1.20.1640.10">
    <property type="entry name" value="Multidrug efflux transporter AcrB transmembrane domain"/>
    <property type="match status" value="2"/>
</dbReference>
<feature type="transmembrane region" description="Helical" evidence="2">
    <location>
        <begin position="882"/>
        <end position="902"/>
    </location>
</feature>
<feature type="transmembrane region" description="Helical" evidence="2">
    <location>
        <begin position="345"/>
        <end position="363"/>
    </location>
</feature>
<dbReference type="RefSeq" id="WP_182838478.1">
    <property type="nucleotide sequence ID" value="NZ_BAAABQ010000025.1"/>
</dbReference>
<dbReference type="InterPro" id="IPR027463">
    <property type="entry name" value="AcrB_DN_DC_subdom"/>
</dbReference>
<evidence type="ECO:0000256" key="1">
    <source>
        <dbReference type="SAM" id="MobiDB-lite"/>
    </source>
</evidence>
<keyword evidence="2" id="KW-1133">Transmembrane helix</keyword>
<dbReference type="PANTHER" id="PTHR32063:SF0">
    <property type="entry name" value="SWARMING MOTILITY PROTEIN SWRC"/>
    <property type="match status" value="1"/>
</dbReference>
<dbReference type="InterPro" id="IPR001036">
    <property type="entry name" value="Acrflvin-R"/>
</dbReference>
<dbReference type="Proteomes" id="UP000517916">
    <property type="component" value="Unassembled WGS sequence"/>
</dbReference>
<dbReference type="Gene3D" id="3.30.70.1320">
    <property type="entry name" value="Multidrug efflux transporter AcrB pore domain like"/>
    <property type="match status" value="1"/>
</dbReference>
<feature type="transmembrane region" description="Helical" evidence="2">
    <location>
        <begin position="856"/>
        <end position="875"/>
    </location>
</feature>
<evidence type="ECO:0000256" key="2">
    <source>
        <dbReference type="SAM" id="Phobius"/>
    </source>
</evidence>
<feature type="transmembrane region" description="Helical" evidence="2">
    <location>
        <begin position="908"/>
        <end position="932"/>
    </location>
</feature>
<name>A0ABR6BLH1_9PSEU</name>
<feature type="transmembrane region" description="Helical" evidence="2">
    <location>
        <begin position="470"/>
        <end position="497"/>
    </location>
</feature>
<keyword evidence="2" id="KW-0812">Transmembrane</keyword>
<dbReference type="Gene3D" id="3.30.2090.10">
    <property type="entry name" value="Multidrug efflux transporter AcrB TolC docking domain, DN and DC subdomains"/>
    <property type="match status" value="2"/>
</dbReference>
<dbReference type="SUPFAM" id="SSF82693">
    <property type="entry name" value="Multidrug efflux transporter AcrB pore domain, PN1, PN2, PC1 and PC2 subdomains"/>
    <property type="match status" value="3"/>
</dbReference>
<dbReference type="SUPFAM" id="SSF82866">
    <property type="entry name" value="Multidrug efflux transporter AcrB transmembrane domain"/>
    <property type="match status" value="2"/>
</dbReference>
<organism evidence="3 4">
    <name type="scientific">Kutzneria viridogrisea</name>
    <dbReference type="NCBI Taxonomy" id="47990"/>
    <lineage>
        <taxon>Bacteria</taxon>
        <taxon>Bacillati</taxon>
        <taxon>Actinomycetota</taxon>
        <taxon>Actinomycetes</taxon>
        <taxon>Pseudonocardiales</taxon>
        <taxon>Pseudonocardiaceae</taxon>
        <taxon>Kutzneria</taxon>
    </lineage>
</organism>
<evidence type="ECO:0000313" key="3">
    <source>
        <dbReference type="EMBL" id="MBA8927751.1"/>
    </source>
</evidence>
<feature type="transmembrane region" description="Helical" evidence="2">
    <location>
        <begin position="370"/>
        <end position="387"/>
    </location>
</feature>
<dbReference type="EMBL" id="JACJID010000003">
    <property type="protein sequence ID" value="MBA8927751.1"/>
    <property type="molecule type" value="Genomic_DNA"/>
</dbReference>
<proteinExistence type="predicted"/>
<comment type="caution">
    <text evidence="3">The sequence shown here is derived from an EMBL/GenBank/DDBJ whole genome shotgun (WGS) entry which is preliminary data.</text>
</comment>
<keyword evidence="2" id="KW-0472">Membrane</keyword>
<dbReference type="Gene3D" id="3.30.70.1430">
    <property type="entry name" value="Multidrug efflux transporter AcrB pore domain"/>
    <property type="match status" value="2"/>
</dbReference>
<keyword evidence="4" id="KW-1185">Reference proteome</keyword>
<dbReference type="Pfam" id="PF00873">
    <property type="entry name" value="ACR_tran"/>
    <property type="match status" value="1"/>
</dbReference>
<reference evidence="3 4" key="1">
    <citation type="submission" date="2020-08" db="EMBL/GenBank/DDBJ databases">
        <title>Genomic Encyclopedia of Archaeal and Bacterial Type Strains, Phase II (KMG-II): from individual species to whole genera.</title>
        <authorList>
            <person name="Goeker M."/>
        </authorList>
    </citation>
    <scope>NUCLEOTIDE SEQUENCE [LARGE SCALE GENOMIC DNA]</scope>
    <source>
        <strain evidence="3 4">DSM 43850</strain>
    </source>
</reference>
<accession>A0ABR6BLH1</accession>
<feature type="transmembrane region" description="Helical" evidence="2">
    <location>
        <begin position="957"/>
        <end position="982"/>
    </location>
</feature>
<gene>
    <name evidence="3" type="ORF">BC739_004957</name>
</gene>
<dbReference type="Gene3D" id="3.30.70.1440">
    <property type="entry name" value="Multidrug efflux transporter AcrB pore domain"/>
    <property type="match status" value="1"/>
</dbReference>
<dbReference type="SUPFAM" id="SSF82714">
    <property type="entry name" value="Multidrug efflux transporter AcrB TolC docking domain, DN and DC subdomains"/>
    <property type="match status" value="2"/>
</dbReference>
<dbReference type="PRINTS" id="PR00702">
    <property type="entry name" value="ACRIFLAVINRP"/>
</dbReference>
<sequence>MTSLTRLSLANRSLVALIALIALGFGAWAIPSLQRQLLPSLAFPAAVVVAQYPGASPQIVQDQVSKPIEDALRGVPGQTQLTSTSSQGSSSVTVQFDYGTNLDDAVNKMTQAVNRISAQLPTNVKPNVVVGNTDDLPVTVLAASSDTDQRVLAGKLTSTVVPALQGITGVRDVQVTGARDQVVTISVDNAKLAAAGLNATAISTALRANGTPTPAGTLAQDGKTTTVQVGSTLSSVDDLKNLYLTPTATATPGRGAPPQPVRLGDVATVEQNLAPATSLTRTNGKDSLGVSVTKTPDGNSVDISSQIRAKLPELAAAVGDNAQLTVVSDQAPAINRAVEGLTTEGLLGLAFAVVVILIFLLSVRSTLVTAVSIPLSVVIALIVLWTTKTSLNLLTLGGLTIAVGRVVDDSIVVLENIKRHLSYGEDKKRAVIDGVREVAGAVTASTLTTVAVFAPIAVVGGLVGELFAPFGLTVTVALLASLLVALTIVPVLAYWFLKPGKAGSHEEAVAKELRSPLQRMYVPVIRFATSRRLITVLIAVLILFGTLAMVPRLKTNFLDGNGQNTLSVSQTLPVGSSLATTDAAAKQVESAIKGVAGVQTYQLTVGSSGGFMGFGGSGGTARASYSLTLDEKADVTAVQNDLRGRLDAIPNAGKITVGAGGGGGDFGGSSLQVIVKAPEESVLRSAAGQVQEAMSGISGVVDVGSDLANSANEVHVTVDRQAAAKLGLSDSTIGQAVTAQLAGSQVGQLTVDGKQENIILRTGTAPSDVDALKAVQLAPGVRLDAVAKVEQTTGPVQIKRIDGARSATVTGTATGQNTGAISTELRKKLDGLKLPAGASYSIGGVSQQQSEAFGNLGIALAVAVALVFLIMVAVFRSLIQPLVLLVSVPFAATGAIGALLVTGTPLGLPSLIGMLMLVGIVVTNAIVLMDLINTYRAQGMGIQEAVIEGGRRRLRPILMTAAATIFALLPMALGLTASGGFISQPLAVVVIGGLVSSTLLTLLLVPTLYTMVENVKERSRDKRAARREPVPRDEPELVDAH</sequence>
<feature type="transmembrane region" description="Helical" evidence="2">
    <location>
        <begin position="393"/>
        <end position="417"/>
    </location>
</feature>